<dbReference type="NCBIfam" id="TIGR02550">
    <property type="entry name" value="flagell_flgL"/>
    <property type="match status" value="1"/>
</dbReference>
<feature type="domain" description="Flagellin N-terminal" evidence="2">
    <location>
        <begin position="15"/>
        <end position="138"/>
    </location>
</feature>
<dbReference type="GO" id="GO:0009424">
    <property type="term" value="C:bacterial-type flagellum hook"/>
    <property type="evidence" value="ECO:0007669"/>
    <property type="project" value="InterPro"/>
</dbReference>
<dbReference type="PANTHER" id="PTHR42792:SF1">
    <property type="entry name" value="FLAGELLAR HOOK-ASSOCIATED PROTEIN 3"/>
    <property type="match status" value="1"/>
</dbReference>
<dbReference type="AlphaFoldDB" id="A0A179D3U1"/>
<keyword evidence="3" id="KW-0282">Flagellum</keyword>
<dbReference type="GO" id="GO:0005198">
    <property type="term" value="F:structural molecule activity"/>
    <property type="evidence" value="ECO:0007669"/>
    <property type="project" value="InterPro"/>
</dbReference>
<comment type="caution">
    <text evidence="3">The sequence shown here is derived from an EMBL/GenBank/DDBJ whole genome shotgun (WGS) entry which is preliminary data.</text>
</comment>
<dbReference type="PANTHER" id="PTHR42792">
    <property type="entry name" value="FLAGELLIN"/>
    <property type="match status" value="1"/>
</dbReference>
<dbReference type="InterPro" id="IPR013384">
    <property type="entry name" value="Flagell_FlgL"/>
</dbReference>
<keyword evidence="1" id="KW-0175">Coiled coil</keyword>
<dbReference type="InterPro" id="IPR001492">
    <property type="entry name" value="Flagellin"/>
</dbReference>
<dbReference type="STRING" id="999894.TDIS_1380"/>
<reference evidence="3 4" key="1">
    <citation type="submission" date="2016-04" db="EMBL/GenBank/DDBJ databases">
        <title>Genome analysis of Thermosulfurimonas dismutans, the first thermophilic sulfur-disproportionating bacterium of the phylum Thermodesulfobacteria.</title>
        <authorList>
            <person name="Mardanov A.V."/>
            <person name="Beletsky A.V."/>
            <person name="Kadnikov V.V."/>
            <person name="Slobodkin A.I."/>
            <person name="Ravin N.V."/>
        </authorList>
    </citation>
    <scope>NUCLEOTIDE SEQUENCE [LARGE SCALE GENOMIC DNA]</scope>
    <source>
        <strain evidence="3 4">S95</strain>
    </source>
</reference>
<dbReference type="OrthoDB" id="9758307at2"/>
<evidence type="ECO:0000256" key="1">
    <source>
        <dbReference type="SAM" id="Coils"/>
    </source>
</evidence>
<dbReference type="GO" id="GO:0071973">
    <property type="term" value="P:bacterial-type flagellum-dependent cell motility"/>
    <property type="evidence" value="ECO:0007669"/>
    <property type="project" value="InterPro"/>
</dbReference>
<proteinExistence type="predicted"/>
<dbReference type="InterPro" id="IPR001029">
    <property type="entry name" value="Flagellin_N"/>
</dbReference>
<gene>
    <name evidence="3" type="ORF">TDIS_1380</name>
</gene>
<keyword evidence="3" id="KW-0966">Cell projection</keyword>
<feature type="coiled-coil region" evidence="1">
    <location>
        <begin position="52"/>
        <end position="93"/>
    </location>
</feature>
<accession>A0A179D3U1</accession>
<protein>
    <submittedName>
        <fullName evidence="3">Flagellar hook-associated protein FlgL</fullName>
    </submittedName>
</protein>
<organism evidence="3 4">
    <name type="scientific">Thermosulfurimonas dismutans</name>
    <dbReference type="NCBI Taxonomy" id="999894"/>
    <lineage>
        <taxon>Bacteria</taxon>
        <taxon>Pseudomonadati</taxon>
        <taxon>Thermodesulfobacteriota</taxon>
        <taxon>Thermodesulfobacteria</taxon>
        <taxon>Thermodesulfobacteriales</taxon>
        <taxon>Thermodesulfobacteriaceae</taxon>
        <taxon>Thermosulfurimonas</taxon>
    </lineage>
</organism>
<dbReference type="Proteomes" id="UP000078390">
    <property type="component" value="Unassembled WGS sequence"/>
</dbReference>
<dbReference type="SUPFAM" id="SSF64518">
    <property type="entry name" value="Phase 1 flagellin"/>
    <property type="match status" value="1"/>
</dbReference>
<dbReference type="Gene3D" id="1.20.1330.10">
    <property type="entry name" value="f41 fragment of flagellin, N-terminal domain"/>
    <property type="match status" value="1"/>
</dbReference>
<dbReference type="EMBL" id="LWLG01000010">
    <property type="protein sequence ID" value="OAQ20471.1"/>
    <property type="molecule type" value="Genomic_DNA"/>
</dbReference>
<dbReference type="RefSeq" id="WP_068670669.1">
    <property type="nucleotide sequence ID" value="NZ_LWLG01000010.1"/>
</dbReference>
<dbReference type="Pfam" id="PF00669">
    <property type="entry name" value="Flagellin_N"/>
    <property type="match status" value="1"/>
</dbReference>
<evidence type="ECO:0000313" key="4">
    <source>
        <dbReference type="Proteomes" id="UP000078390"/>
    </source>
</evidence>
<sequence length="313" mass="34972">MRLSLRTIYGGLLTDLEHITEDIYKYQTQIATGKKYTRPSEAPVELSYALGYRKALKEIERYQESIREAKSFLRTVEGALDGLKKVVERAKELALEGANDIQNASTRQAIAAEIEGLLEEALALANTQHGDRYVFAGNRPSGYPEGERPFELIKETLPNGEVVERVVYNGGSEDFYMGYTQGRKILIAHNGEEVLMASELFQTLIGLKKTLSANNVPDPRKEIEDIQTHIGRLDRVLNHILEERSALGARMDHLELKDNLYLGLKDVLIGNLGEVEEADYLEAVTNLNAKRTAYEAALKAATQTMGLSLVNFI</sequence>
<evidence type="ECO:0000313" key="3">
    <source>
        <dbReference type="EMBL" id="OAQ20471.1"/>
    </source>
</evidence>
<keyword evidence="3" id="KW-0969">Cilium</keyword>
<name>A0A179D3U1_9BACT</name>
<evidence type="ECO:0000259" key="2">
    <source>
        <dbReference type="Pfam" id="PF00669"/>
    </source>
</evidence>
<keyword evidence="4" id="KW-1185">Reference proteome</keyword>